<keyword evidence="27" id="KW-1185">Reference proteome</keyword>
<dbReference type="InterPro" id="IPR003034">
    <property type="entry name" value="SAP_dom"/>
</dbReference>
<name>A0A0D0BHU2_9AGAR</name>
<dbReference type="Pfam" id="PF13923">
    <property type="entry name" value="zf-C3HC4_2"/>
    <property type="match status" value="1"/>
</dbReference>
<comment type="subcellular location">
    <subcellularLocation>
        <location evidence="2">Nucleus</location>
    </subcellularLocation>
</comment>
<keyword evidence="13" id="KW-0238">DNA-binding</keyword>
<dbReference type="SMART" id="SM00184">
    <property type="entry name" value="RING"/>
    <property type="match status" value="1"/>
</dbReference>
<dbReference type="GO" id="GO:0005634">
    <property type="term" value="C:nucleus"/>
    <property type="evidence" value="ECO:0007669"/>
    <property type="project" value="UniProtKB-SubCell"/>
</dbReference>
<evidence type="ECO:0000256" key="8">
    <source>
        <dbReference type="ARBA" id="ARBA00022723"/>
    </source>
</evidence>
<comment type="catalytic activity">
    <reaction evidence="1">
        <text>S-ubiquitinyl-[E2 ubiquitin-conjugating enzyme]-L-cysteine + [acceptor protein]-L-lysine = [E2 ubiquitin-conjugating enzyme]-L-cysteine + N(6)-ubiquitinyl-[acceptor protein]-L-lysine.</text>
        <dbReference type="EC" id="2.3.2.27"/>
    </reaction>
</comment>
<keyword evidence="9 20" id="KW-0227">DNA damage</keyword>
<dbReference type="GO" id="GO:0008270">
    <property type="term" value="F:zinc ion binding"/>
    <property type="evidence" value="ECO:0007669"/>
    <property type="project" value="UniProtKB-KW"/>
</dbReference>
<evidence type="ECO:0000256" key="21">
    <source>
        <dbReference type="SAM" id="Coils"/>
    </source>
</evidence>
<accession>A0A0D0BHU2</accession>
<dbReference type="GO" id="GO:0061630">
    <property type="term" value="F:ubiquitin protein ligase activity"/>
    <property type="evidence" value="ECO:0007669"/>
    <property type="project" value="UniProtKB-EC"/>
</dbReference>
<dbReference type="PROSITE" id="PS00518">
    <property type="entry name" value="ZF_RING_1"/>
    <property type="match status" value="1"/>
</dbReference>
<dbReference type="AlphaFoldDB" id="A0A0D0BHU2"/>
<evidence type="ECO:0000256" key="3">
    <source>
        <dbReference type="ARBA" id="ARBA00004906"/>
    </source>
</evidence>
<dbReference type="Gene3D" id="3.30.40.10">
    <property type="entry name" value="Zinc/RING finger domain, C3HC4 (zinc finger)"/>
    <property type="match status" value="1"/>
</dbReference>
<evidence type="ECO:0000256" key="14">
    <source>
        <dbReference type="ARBA" id="ARBA00023204"/>
    </source>
</evidence>
<organism evidence="26 27">
    <name type="scientific">Collybiopsis luxurians FD-317 M1</name>
    <dbReference type="NCBI Taxonomy" id="944289"/>
    <lineage>
        <taxon>Eukaryota</taxon>
        <taxon>Fungi</taxon>
        <taxon>Dikarya</taxon>
        <taxon>Basidiomycota</taxon>
        <taxon>Agaricomycotina</taxon>
        <taxon>Agaricomycetes</taxon>
        <taxon>Agaricomycetidae</taxon>
        <taxon>Agaricales</taxon>
        <taxon>Marasmiineae</taxon>
        <taxon>Omphalotaceae</taxon>
        <taxon>Collybiopsis</taxon>
        <taxon>Collybiopsis luxurians</taxon>
    </lineage>
</organism>
<keyword evidence="7" id="KW-0808">Transferase</keyword>
<dbReference type="PROSITE" id="PS50800">
    <property type="entry name" value="SAP"/>
    <property type="match status" value="1"/>
</dbReference>
<evidence type="ECO:0000259" key="24">
    <source>
        <dbReference type="PROSITE" id="PS50800"/>
    </source>
</evidence>
<dbReference type="InterPro" id="IPR001841">
    <property type="entry name" value="Znf_RING"/>
</dbReference>
<keyword evidence="14 20" id="KW-0234">DNA repair</keyword>
<evidence type="ECO:0000313" key="27">
    <source>
        <dbReference type="Proteomes" id="UP000053593"/>
    </source>
</evidence>
<evidence type="ECO:0000256" key="7">
    <source>
        <dbReference type="ARBA" id="ARBA00022679"/>
    </source>
</evidence>
<evidence type="ECO:0000256" key="19">
    <source>
        <dbReference type="PROSITE-ProRule" id="PRU00175"/>
    </source>
</evidence>
<dbReference type="FunFam" id="3.30.40.10:FF:000172">
    <property type="entry name" value="E3 ubiquitin-protein ligase RAD18"/>
    <property type="match status" value="1"/>
</dbReference>
<feature type="compositionally biased region" description="Basic and acidic residues" evidence="22">
    <location>
        <begin position="179"/>
        <end position="192"/>
    </location>
</feature>
<dbReference type="PANTHER" id="PTHR14134">
    <property type="entry name" value="E3 UBIQUITIN-PROTEIN LIGASE RAD18"/>
    <property type="match status" value="1"/>
</dbReference>
<keyword evidence="12" id="KW-0862">Zinc</keyword>
<keyword evidence="8" id="KW-0479">Metal-binding</keyword>
<dbReference type="PANTHER" id="PTHR14134:SF2">
    <property type="entry name" value="E3 UBIQUITIN-PROTEIN LIGASE RAD18"/>
    <property type="match status" value="1"/>
</dbReference>
<comment type="similarity">
    <text evidence="4">Belongs to the RAD18 family.</text>
</comment>
<evidence type="ECO:0000256" key="10">
    <source>
        <dbReference type="ARBA" id="ARBA00022771"/>
    </source>
</evidence>
<feature type="coiled-coil region" evidence="21">
    <location>
        <begin position="278"/>
        <end position="305"/>
    </location>
</feature>
<protein>
    <recommendedName>
        <fullName evidence="6">Postreplication repair E3 ubiquitin-protein ligase RAD18</fullName>
        <ecNumber evidence="5">2.3.2.27</ecNumber>
    </recommendedName>
    <alternativeName>
        <fullName evidence="17">Postreplication repair E3 ubiquitin-protein ligase rad18</fullName>
    </alternativeName>
    <alternativeName>
        <fullName evidence="16 18">RING-type E3 ubiquitin transferase RAD18</fullName>
    </alternativeName>
</protein>
<dbReference type="InterPro" id="IPR013083">
    <property type="entry name" value="Znf_RING/FYVE/PHD"/>
</dbReference>
<dbReference type="Proteomes" id="UP000053593">
    <property type="component" value="Unassembled WGS sequence"/>
</dbReference>
<evidence type="ECO:0000256" key="4">
    <source>
        <dbReference type="ARBA" id="ARBA00009506"/>
    </source>
</evidence>
<dbReference type="HOGENOM" id="CLU_028491_3_0_1"/>
<evidence type="ECO:0000256" key="15">
    <source>
        <dbReference type="ARBA" id="ARBA00023242"/>
    </source>
</evidence>
<dbReference type="InterPro" id="IPR039577">
    <property type="entry name" value="Rad18"/>
</dbReference>
<feature type="domain" description="SAP" evidence="24">
    <location>
        <begin position="234"/>
        <end position="268"/>
    </location>
</feature>
<dbReference type="SMART" id="SM00513">
    <property type="entry name" value="SAP"/>
    <property type="match status" value="1"/>
</dbReference>
<dbReference type="GO" id="GO:0097505">
    <property type="term" value="C:Rad6-Rad18 complex"/>
    <property type="evidence" value="ECO:0007669"/>
    <property type="project" value="TreeGrafter"/>
</dbReference>
<evidence type="ECO:0000259" key="23">
    <source>
        <dbReference type="PROSITE" id="PS50089"/>
    </source>
</evidence>
<evidence type="ECO:0000256" key="16">
    <source>
        <dbReference type="ARBA" id="ARBA00031783"/>
    </source>
</evidence>
<evidence type="ECO:0000256" key="20">
    <source>
        <dbReference type="PROSITE-ProRule" id="PRU01256"/>
    </source>
</evidence>
<evidence type="ECO:0000256" key="17">
    <source>
        <dbReference type="ARBA" id="ARBA00074353"/>
    </source>
</evidence>
<evidence type="ECO:0000256" key="18">
    <source>
        <dbReference type="ARBA" id="ARBA00082369"/>
    </source>
</evidence>
<evidence type="ECO:0000256" key="5">
    <source>
        <dbReference type="ARBA" id="ARBA00012483"/>
    </source>
</evidence>
<evidence type="ECO:0000256" key="12">
    <source>
        <dbReference type="ARBA" id="ARBA00022833"/>
    </source>
</evidence>
<dbReference type="GO" id="GO:0006281">
    <property type="term" value="P:DNA repair"/>
    <property type="evidence" value="ECO:0007669"/>
    <property type="project" value="UniProtKB-KW"/>
</dbReference>
<dbReference type="GO" id="GO:0003697">
    <property type="term" value="F:single-stranded DNA binding"/>
    <property type="evidence" value="ECO:0007669"/>
    <property type="project" value="InterPro"/>
</dbReference>
<evidence type="ECO:0000256" key="1">
    <source>
        <dbReference type="ARBA" id="ARBA00000900"/>
    </source>
</evidence>
<dbReference type="PROSITE" id="PS51908">
    <property type="entry name" value="ZF_UBZ4"/>
    <property type="match status" value="1"/>
</dbReference>
<gene>
    <name evidence="26" type="ORF">GYMLUDRAFT_40568</name>
</gene>
<sequence>MERKTQIHKLMSDVQDPSDFPAHSQAPGLRLLDTALRCTICTELFDGPVTLKCGHCFCSICIRESLVRKQECPACREEDVNEGHLRRNTVMEEAVLAWKESRPYILQLLNKDSQRTSESSRPSKKRRLDRDSDNAVAGSSVEPEIIEIPQSSDDASQSEDLVECPMCSRRVKLGNINQHMDKSCKDEPEPTHSSKSQWDNILGSKSQAAKTSKKRGKERASSSEEDSPLPKKSYDTLKDKAIRDLLQDYDLTTSGDRKALIARHQRLVIIYNANLDKSHKSRKSLNALRRDLKEWETQQKNKTKHDISDTATYQIKQKSEFDKLVEAARLKKPDSSSSHNLTPPTPNSRPKTTRESLTEEAILVDSEDEK</sequence>
<dbReference type="OrthoDB" id="9049620at2759"/>
<evidence type="ECO:0000256" key="9">
    <source>
        <dbReference type="ARBA" id="ARBA00022763"/>
    </source>
</evidence>
<comment type="pathway">
    <text evidence="3">Protein modification; protein ubiquitination.</text>
</comment>
<keyword evidence="21" id="KW-0175">Coiled coil</keyword>
<evidence type="ECO:0000313" key="26">
    <source>
        <dbReference type="EMBL" id="KIK63525.1"/>
    </source>
</evidence>
<evidence type="ECO:0000256" key="11">
    <source>
        <dbReference type="ARBA" id="ARBA00022786"/>
    </source>
</evidence>
<feature type="region of interest" description="Disordered" evidence="22">
    <location>
        <begin position="329"/>
        <end position="370"/>
    </location>
</feature>
<dbReference type="EC" id="2.3.2.27" evidence="5"/>
<evidence type="ECO:0000256" key="13">
    <source>
        <dbReference type="ARBA" id="ARBA00023125"/>
    </source>
</evidence>
<dbReference type="InterPro" id="IPR017907">
    <property type="entry name" value="Znf_RING_CS"/>
</dbReference>
<keyword evidence="11" id="KW-0833">Ubl conjugation pathway</keyword>
<keyword evidence="15" id="KW-0539">Nucleus</keyword>
<dbReference type="GO" id="GO:0006513">
    <property type="term" value="P:protein monoubiquitination"/>
    <property type="evidence" value="ECO:0007669"/>
    <property type="project" value="InterPro"/>
</dbReference>
<reference evidence="26 27" key="1">
    <citation type="submission" date="2014-04" db="EMBL/GenBank/DDBJ databases">
        <title>Evolutionary Origins and Diversification of the Mycorrhizal Mutualists.</title>
        <authorList>
            <consortium name="DOE Joint Genome Institute"/>
            <consortium name="Mycorrhizal Genomics Consortium"/>
            <person name="Kohler A."/>
            <person name="Kuo A."/>
            <person name="Nagy L.G."/>
            <person name="Floudas D."/>
            <person name="Copeland A."/>
            <person name="Barry K.W."/>
            <person name="Cichocki N."/>
            <person name="Veneault-Fourrey C."/>
            <person name="LaButti K."/>
            <person name="Lindquist E.A."/>
            <person name="Lipzen A."/>
            <person name="Lundell T."/>
            <person name="Morin E."/>
            <person name="Murat C."/>
            <person name="Riley R."/>
            <person name="Ohm R."/>
            <person name="Sun H."/>
            <person name="Tunlid A."/>
            <person name="Henrissat B."/>
            <person name="Grigoriev I.V."/>
            <person name="Hibbett D.S."/>
            <person name="Martin F."/>
        </authorList>
    </citation>
    <scope>NUCLEOTIDE SEQUENCE [LARGE SCALE GENOMIC DNA]</scope>
    <source>
        <strain evidence="26 27">FD-317 M1</strain>
    </source>
</reference>
<evidence type="ECO:0000256" key="2">
    <source>
        <dbReference type="ARBA" id="ARBA00004123"/>
    </source>
</evidence>
<dbReference type="SUPFAM" id="SSF57850">
    <property type="entry name" value="RING/U-box"/>
    <property type="match status" value="1"/>
</dbReference>
<feature type="compositionally biased region" description="Basic and acidic residues" evidence="22">
    <location>
        <begin position="218"/>
        <end position="235"/>
    </location>
</feature>
<feature type="region of interest" description="Disordered" evidence="22">
    <location>
        <begin position="110"/>
        <end position="160"/>
    </location>
</feature>
<dbReference type="GO" id="GO:0006301">
    <property type="term" value="P:DNA damage tolerance"/>
    <property type="evidence" value="ECO:0007669"/>
    <property type="project" value="InterPro"/>
</dbReference>
<dbReference type="UniPathway" id="UPA00143"/>
<feature type="region of interest" description="Disordered" evidence="22">
    <location>
        <begin position="178"/>
        <end position="235"/>
    </location>
</feature>
<feature type="domain" description="UBZ4-type" evidence="25">
    <location>
        <begin position="161"/>
        <end position="189"/>
    </location>
</feature>
<evidence type="ECO:0000256" key="22">
    <source>
        <dbReference type="SAM" id="MobiDB-lite"/>
    </source>
</evidence>
<dbReference type="InterPro" id="IPR006642">
    <property type="entry name" value="Rad18_UBZ4"/>
</dbReference>
<feature type="compositionally biased region" description="Polar residues" evidence="22">
    <location>
        <begin position="193"/>
        <end position="210"/>
    </location>
</feature>
<dbReference type="PROSITE" id="PS50089">
    <property type="entry name" value="ZF_RING_2"/>
    <property type="match status" value="1"/>
</dbReference>
<feature type="domain" description="RING-type" evidence="23">
    <location>
        <begin position="38"/>
        <end position="76"/>
    </location>
</feature>
<keyword evidence="10 19" id="KW-0863">Zinc-finger</keyword>
<proteinExistence type="inferred from homology"/>
<evidence type="ECO:0000259" key="25">
    <source>
        <dbReference type="PROSITE" id="PS51908"/>
    </source>
</evidence>
<dbReference type="SMART" id="SM00734">
    <property type="entry name" value="ZnF_Rad18"/>
    <property type="match status" value="1"/>
</dbReference>
<dbReference type="EMBL" id="KN834763">
    <property type="protein sequence ID" value="KIK63525.1"/>
    <property type="molecule type" value="Genomic_DNA"/>
</dbReference>
<evidence type="ECO:0000256" key="6">
    <source>
        <dbReference type="ARBA" id="ARBA00015551"/>
    </source>
</evidence>